<gene>
    <name evidence="3" type="ORF">MBCUT_20600</name>
</gene>
<evidence type="ECO:0000313" key="4">
    <source>
        <dbReference type="Proteomes" id="UP000077275"/>
    </source>
</evidence>
<comment type="caution">
    <text evidence="3">The sequence shown here is derived from an EMBL/GenBank/DDBJ whole genome shotgun (WGS) entry which is preliminary data.</text>
</comment>
<dbReference type="PROSITE" id="PS51127">
    <property type="entry name" value="BIG1"/>
    <property type="match status" value="1"/>
</dbReference>
<dbReference type="PATRIC" id="fig|47311.3.peg.2256"/>
<reference evidence="3 4" key="1">
    <citation type="submission" date="2016-04" db="EMBL/GenBank/DDBJ databases">
        <title>Genome sequence of Methanobrevibacter cuticularis DSM 11139.</title>
        <authorList>
            <person name="Poehlein A."/>
            <person name="Seedorf H."/>
            <person name="Daniel R."/>
        </authorList>
    </citation>
    <scope>NUCLEOTIDE SEQUENCE [LARGE SCALE GENOMIC DNA]</scope>
    <source>
        <strain evidence="3 4">DSM 11139</strain>
    </source>
</reference>
<organism evidence="3 4">
    <name type="scientific">Methanobrevibacter cuticularis</name>
    <dbReference type="NCBI Taxonomy" id="47311"/>
    <lineage>
        <taxon>Archaea</taxon>
        <taxon>Methanobacteriati</taxon>
        <taxon>Methanobacteriota</taxon>
        <taxon>Methanomada group</taxon>
        <taxon>Methanobacteria</taxon>
        <taxon>Methanobacteriales</taxon>
        <taxon>Methanobacteriaceae</taxon>
        <taxon>Methanobrevibacter</taxon>
    </lineage>
</organism>
<dbReference type="SUPFAM" id="SSF49373">
    <property type="entry name" value="Invasin/intimin cell-adhesion fragments"/>
    <property type="match status" value="1"/>
</dbReference>
<dbReference type="InterPro" id="IPR013783">
    <property type="entry name" value="Ig-like_fold"/>
</dbReference>
<comment type="similarity">
    <text evidence="1">Belongs to the intimin/invasin family.</text>
</comment>
<dbReference type="InterPro" id="IPR008964">
    <property type="entry name" value="Invasin/intimin_cell_adhesion"/>
</dbReference>
<evidence type="ECO:0000313" key="3">
    <source>
        <dbReference type="EMBL" id="KZX14488.1"/>
    </source>
</evidence>
<evidence type="ECO:0000256" key="1">
    <source>
        <dbReference type="ARBA" id="ARBA00010116"/>
    </source>
</evidence>
<sequence>MISKINNLIENDFLSMEANIPLFNRVRLRNAVLITFLFLCFFALLSGASAANFNSSSNNQDIQAFLSNTSAGDNELVFEGGTYNQITSLNVSRSVNISSAGQVNMVGTGRLFNITAPNVKIVNLNMSGYNTAINSNRGNLSVIGCNMSTIDISVNLSGASLTGVLLENNTIISSVSNYNYGAVYVNATTGSVVNIAVKGNNIRCNGTSSSDGVRFNVVNCNNALMFENNNITGTSSGVWLIAETSKNNITIINNNITGTGGYGVYLRAYTNSNNNISIANNNITGGPSANGVRLSAYTSNNNITIANNNITGTSGHGVALDAYTSNNNISIANNNITGTSYGVELRAYTSNNNITFTDNNIRSPSGMYVNCYNRGFSGLSVVNNTINATSAYGSGIGFASLNSVDLSDIFVSGNNIFAGTAYGINFADGLNSVNNVTINYNRVLAVIGLNIPTMTSGIDANLNWWGVNDITGKIRGINTSNHYILNITNSSSLNNVHIGDKVRFSLLVLNTTLSNTGVENLPDFVIDGTFNGVAYNSSRGDNFTYMFTVLSLGIQTLDASLDEEYMNITFYAIKNSTNSTIVVSPNPVSIGENITVSGVLANFTGITSVNVTVDGNFFTNVAVDGSGYWELNYTTNRIGTDLEVIVSFVGNDNYTSFSNVANFNVTKANATINISLPNNATYGENSTINGNITDVNGSLINGTYNITVTINGMDYNVTVVDGLWSLTIPNRNAGIANVNIFFSGNSNYNNATIATNYAVNPKNLGTTITITSTKNGNKITYKITLKDSEGNILANQTVTLAIAGKTVSLKTNGAGVVQYTFTAAKAGKYQATATYNGLRTTNIIYNKSTKKSSTVEVKASKIKIAKIQGNSVKKRSYKLYYKVYTIKNYGDLTGSRNFKKYFKLQLKSTAKKGLVYLNYNKKAKLLKIFVKNLKAGKIVKVKLTFYKPTRR</sequence>
<dbReference type="InterPro" id="IPR006626">
    <property type="entry name" value="PbH1"/>
</dbReference>
<dbReference type="Gene3D" id="2.160.20.10">
    <property type="entry name" value="Single-stranded right-handed beta-helix, Pectin lyase-like"/>
    <property type="match status" value="1"/>
</dbReference>
<dbReference type="InterPro" id="IPR003344">
    <property type="entry name" value="Big_1_dom"/>
</dbReference>
<dbReference type="InterPro" id="IPR011050">
    <property type="entry name" value="Pectin_lyase_fold/virulence"/>
</dbReference>
<dbReference type="Gene3D" id="2.60.40.10">
    <property type="entry name" value="Immunoglobulins"/>
    <property type="match status" value="1"/>
</dbReference>
<dbReference type="AlphaFoldDB" id="A0A166CGK2"/>
<accession>A0A166CGK2</accession>
<dbReference type="SMART" id="SM00710">
    <property type="entry name" value="PbH1"/>
    <property type="match status" value="13"/>
</dbReference>
<feature type="domain" description="Big-1" evidence="2">
    <location>
        <begin position="765"/>
        <end position="846"/>
    </location>
</feature>
<dbReference type="Proteomes" id="UP000077275">
    <property type="component" value="Unassembled WGS sequence"/>
</dbReference>
<dbReference type="SMART" id="SM00634">
    <property type="entry name" value="BID_1"/>
    <property type="match status" value="1"/>
</dbReference>
<dbReference type="EMBL" id="LWMW01000169">
    <property type="protein sequence ID" value="KZX14488.1"/>
    <property type="molecule type" value="Genomic_DNA"/>
</dbReference>
<evidence type="ECO:0000259" key="2">
    <source>
        <dbReference type="PROSITE" id="PS51127"/>
    </source>
</evidence>
<dbReference type="SUPFAM" id="SSF51126">
    <property type="entry name" value="Pectin lyase-like"/>
    <property type="match status" value="1"/>
</dbReference>
<dbReference type="InterPro" id="IPR012334">
    <property type="entry name" value="Pectin_lyas_fold"/>
</dbReference>
<name>A0A166CGK2_9EURY</name>
<proteinExistence type="inferred from homology"/>
<keyword evidence="4" id="KW-1185">Reference proteome</keyword>
<protein>
    <submittedName>
        <fullName evidence="3">Bacterial Ig-like domain protein</fullName>
    </submittedName>
</protein>